<dbReference type="Pfam" id="PF01590">
    <property type="entry name" value="GAF"/>
    <property type="match status" value="1"/>
</dbReference>
<evidence type="ECO:0000256" key="1">
    <source>
        <dbReference type="ARBA" id="ARBA00022801"/>
    </source>
</evidence>
<dbReference type="Pfam" id="PF07228">
    <property type="entry name" value="SpoIIE"/>
    <property type="match status" value="1"/>
</dbReference>
<dbReference type="InterPro" id="IPR000014">
    <property type="entry name" value="PAS"/>
</dbReference>
<dbReference type="InterPro" id="IPR003018">
    <property type="entry name" value="GAF"/>
</dbReference>
<dbReference type="InterPro" id="IPR052016">
    <property type="entry name" value="Bact_Sigma-Reg"/>
</dbReference>
<feature type="domain" description="PAS" evidence="3">
    <location>
        <begin position="164"/>
        <end position="234"/>
    </location>
</feature>
<comment type="caution">
    <text evidence="4">The sequence shown here is derived from an EMBL/GenBank/DDBJ whole genome shotgun (WGS) entry which is preliminary data.</text>
</comment>
<feature type="region of interest" description="Disordered" evidence="2">
    <location>
        <begin position="1"/>
        <end position="44"/>
    </location>
</feature>
<gene>
    <name evidence="4" type="ORF">ACH429_04070</name>
</gene>
<sequence length="722" mass="77051">MSQTDPRRAGPRRAGPQGAGGRAVGGSAAGGRSGQGAEGLAPEPSAPGGLLDVLNVAAVVLDSEGRITLWSPSAEQLFGYSAQEALGRPAARLLVQPEHVPLVLELFDQVLAGATWAGGFPIRVKDGSIRMFEFRNMRMQDQHKNLYALGLATDQQALRGVETDLALSMRLIAQSPVGLAVLDTDQRYVLVNPALERINGLPASEHLGRRVSEALPFLDAEQIESACRRVLATGDPLLDQYAEGRTPADLEHNHAWSVSYYRLEDTSGQVLGVAISVIDVTERHLATTEMTRARRRLAMIADAGVRIGTTLDLPHTARELAGTVVPELADLAAVDVLDAILDERQTGSVPELDEDRPATFRALAVKTAYRTDASRAPDPVGKVARYAPDRLITQVARTGNPILVSEVDGSTLRRIARGEESAELLAEAGVHSYMCVPLTARGSVIGTLSLFRARAEEPFDEDDQLLASELAARAAISIDNARLYRGERRTALTLQRSLLPRRPPPQPGLEIAYRYQPAGATDEVGGDWFDVLPLSGGRTALVVGDVMGSGITAAATMGQLRTATRTLAALDLEPSAVLGHLDDVASNLEQAFATCVYASFNPQTAHCRITTAGHLPPVLVRPDGSAELVDVPAGVPLGVGGVPFGTAALELEPGSRLVLYTDGLIETRDDPIDDRLAALVRMLDGRRHSLERTCDLLLHSLRDPDGHDDVALLIAEVKPSGS</sequence>
<dbReference type="Gene3D" id="3.60.40.10">
    <property type="entry name" value="PPM-type phosphatase domain"/>
    <property type="match status" value="1"/>
</dbReference>
<dbReference type="RefSeq" id="WP_398718003.1">
    <property type="nucleotide sequence ID" value="NZ_JBIRWE010000001.1"/>
</dbReference>
<dbReference type="Gene3D" id="3.30.450.40">
    <property type="match status" value="1"/>
</dbReference>
<proteinExistence type="predicted"/>
<dbReference type="EMBL" id="JBIRWE010000001">
    <property type="protein sequence ID" value="MFI1963308.1"/>
    <property type="molecule type" value="Genomic_DNA"/>
</dbReference>
<accession>A0ABW7UKV5</accession>
<dbReference type="NCBIfam" id="TIGR00229">
    <property type="entry name" value="sensory_box"/>
    <property type="match status" value="2"/>
</dbReference>
<dbReference type="InterPro" id="IPR013656">
    <property type="entry name" value="PAS_4"/>
</dbReference>
<evidence type="ECO:0000313" key="4">
    <source>
        <dbReference type="EMBL" id="MFI1963308.1"/>
    </source>
</evidence>
<dbReference type="SUPFAM" id="SSF81606">
    <property type="entry name" value="PP2C-like"/>
    <property type="match status" value="1"/>
</dbReference>
<keyword evidence="5" id="KW-1185">Reference proteome</keyword>
<evidence type="ECO:0000259" key="3">
    <source>
        <dbReference type="PROSITE" id="PS50112"/>
    </source>
</evidence>
<feature type="domain" description="PAS" evidence="3">
    <location>
        <begin position="50"/>
        <end position="114"/>
    </location>
</feature>
<dbReference type="SUPFAM" id="SSF55781">
    <property type="entry name" value="GAF domain-like"/>
    <property type="match status" value="1"/>
</dbReference>
<dbReference type="Pfam" id="PF08448">
    <property type="entry name" value="PAS_4"/>
    <property type="match status" value="1"/>
</dbReference>
<protein>
    <submittedName>
        <fullName evidence="4">SpoIIE family protein phosphatase</fullName>
    </submittedName>
</protein>
<dbReference type="InterPro" id="IPR036457">
    <property type="entry name" value="PPM-type-like_dom_sf"/>
</dbReference>
<evidence type="ECO:0000256" key="2">
    <source>
        <dbReference type="SAM" id="MobiDB-lite"/>
    </source>
</evidence>
<reference evidence="4 5" key="1">
    <citation type="submission" date="2024-10" db="EMBL/GenBank/DDBJ databases">
        <title>The Natural Products Discovery Center: Release of the First 8490 Sequenced Strains for Exploring Actinobacteria Biosynthetic Diversity.</title>
        <authorList>
            <person name="Kalkreuter E."/>
            <person name="Kautsar S.A."/>
            <person name="Yang D."/>
            <person name="Bader C.D."/>
            <person name="Teijaro C.N."/>
            <person name="Fluegel L."/>
            <person name="Davis C.M."/>
            <person name="Simpson J.R."/>
            <person name="Lauterbach L."/>
            <person name="Steele A.D."/>
            <person name="Gui C."/>
            <person name="Meng S."/>
            <person name="Li G."/>
            <person name="Viehrig K."/>
            <person name="Ye F."/>
            <person name="Su P."/>
            <person name="Kiefer A.F."/>
            <person name="Nichols A."/>
            <person name="Cepeda A.J."/>
            <person name="Yan W."/>
            <person name="Fan B."/>
            <person name="Jiang Y."/>
            <person name="Adhikari A."/>
            <person name="Zheng C.-J."/>
            <person name="Schuster L."/>
            <person name="Cowan T.M."/>
            <person name="Smanski M.J."/>
            <person name="Chevrette M.G."/>
            <person name="De Carvalho L.P.S."/>
            <person name="Shen B."/>
        </authorList>
    </citation>
    <scope>NUCLEOTIDE SEQUENCE [LARGE SCALE GENOMIC DNA]</scope>
    <source>
        <strain evidence="4 5">NPDC020327</strain>
    </source>
</reference>
<feature type="compositionally biased region" description="Gly residues" evidence="2">
    <location>
        <begin position="17"/>
        <end position="37"/>
    </location>
</feature>
<dbReference type="InterPro" id="IPR035965">
    <property type="entry name" value="PAS-like_dom_sf"/>
</dbReference>
<dbReference type="InterPro" id="IPR029016">
    <property type="entry name" value="GAF-like_dom_sf"/>
</dbReference>
<dbReference type="Proteomes" id="UP001611548">
    <property type="component" value="Unassembled WGS sequence"/>
</dbReference>
<name>A0ABW7UKV5_9ACTN</name>
<dbReference type="InterPro" id="IPR013767">
    <property type="entry name" value="PAS_fold"/>
</dbReference>
<dbReference type="CDD" id="cd00130">
    <property type="entry name" value="PAS"/>
    <property type="match status" value="2"/>
</dbReference>
<keyword evidence="1" id="KW-0378">Hydrolase</keyword>
<dbReference type="PANTHER" id="PTHR43156">
    <property type="entry name" value="STAGE II SPORULATION PROTEIN E-RELATED"/>
    <property type="match status" value="1"/>
</dbReference>
<dbReference type="SUPFAM" id="SSF55785">
    <property type="entry name" value="PYP-like sensor domain (PAS domain)"/>
    <property type="match status" value="2"/>
</dbReference>
<dbReference type="SMART" id="SM00331">
    <property type="entry name" value="PP2C_SIG"/>
    <property type="match status" value="1"/>
</dbReference>
<dbReference type="Pfam" id="PF00989">
    <property type="entry name" value="PAS"/>
    <property type="match status" value="1"/>
</dbReference>
<dbReference type="PANTHER" id="PTHR43156:SF2">
    <property type="entry name" value="STAGE II SPORULATION PROTEIN E"/>
    <property type="match status" value="1"/>
</dbReference>
<dbReference type="SMART" id="SM00091">
    <property type="entry name" value="PAS"/>
    <property type="match status" value="2"/>
</dbReference>
<evidence type="ECO:0000313" key="5">
    <source>
        <dbReference type="Proteomes" id="UP001611548"/>
    </source>
</evidence>
<dbReference type="PROSITE" id="PS50112">
    <property type="entry name" value="PAS"/>
    <property type="match status" value="2"/>
</dbReference>
<dbReference type="SMART" id="SM00065">
    <property type="entry name" value="GAF"/>
    <property type="match status" value="1"/>
</dbReference>
<dbReference type="InterPro" id="IPR001932">
    <property type="entry name" value="PPM-type_phosphatase-like_dom"/>
</dbReference>
<organism evidence="4 5">
    <name type="scientific">Streptomyces pathocidini</name>
    <dbReference type="NCBI Taxonomy" id="1650571"/>
    <lineage>
        <taxon>Bacteria</taxon>
        <taxon>Bacillati</taxon>
        <taxon>Actinomycetota</taxon>
        <taxon>Actinomycetes</taxon>
        <taxon>Kitasatosporales</taxon>
        <taxon>Streptomycetaceae</taxon>
        <taxon>Streptomyces</taxon>
    </lineage>
</organism>
<dbReference type="Gene3D" id="3.30.450.20">
    <property type="entry name" value="PAS domain"/>
    <property type="match status" value="2"/>
</dbReference>